<dbReference type="KEGG" id="tum:CBW65_07625"/>
<gene>
    <name evidence="4" type="ORF">CBW65_07625</name>
</gene>
<evidence type="ECO:0000256" key="1">
    <source>
        <dbReference type="SAM" id="Phobius"/>
    </source>
</evidence>
<dbReference type="InterPro" id="IPR029101">
    <property type="entry name" value="Sigma_reg_N"/>
</dbReference>
<dbReference type="Pfam" id="PF13800">
    <property type="entry name" value="Sigma_reg_N"/>
    <property type="match status" value="1"/>
</dbReference>
<feature type="domain" description="Sigma factor regulator N-terminal" evidence="3">
    <location>
        <begin position="19"/>
        <end position="80"/>
    </location>
</feature>
<organism evidence="4 5">
    <name type="scientific">Tumebacillus avium</name>
    <dbReference type="NCBI Taxonomy" id="1903704"/>
    <lineage>
        <taxon>Bacteria</taxon>
        <taxon>Bacillati</taxon>
        <taxon>Bacillota</taxon>
        <taxon>Bacilli</taxon>
        <taxon>Bacillales</taxon>
        <taxon>Alicyclobacillaceae</taxon>
        <taxon>Tumebacillus</taxon>
    </lineage>
</organism>
<keyword evidence="1" id="KW-0472">Membrane</keyword>
<sequence length="340" mass="38561">MNEHEEFSFDLDDKTMSGLLKKAKRKNTLRTALISASVTLVMVVGGFFGYIRIDSYNRDRTFFDLETITKITQPNVEHMLQTPAPFAAGLLHNGLSIQTYKVIEGIPVRWETQMYEYSLWGSFQQLNRGLSITLEEGTSEINANYNPQTFQRELEFFLPFLTYKEYQNDLPLLAKMDGQAAELSLSFDKPYTVAEIEAMLPAGVHPQWYWVDAYYNKATLLPHEIEVDVKRPDGTVFKVPQTVRTDSPEHARSVYGFDARSGETEANFLQALDLGLSINHMHHDEFERIYNYLRGDKTKPTTADVKILGVVVTGTAQDLQKLEGAPYLKASVLGVTVDLP</sequence>
<evidence type="ECO:0008006" key="6">
    <source>
        <dbReference type="Google" id="ProtNLM"/>
    </source>
</evidence>
<keyword evidence="1" id="KW-1133">Transmembrane helix</keyword>
<feature type="domain" description="Sigma factor regulator C-terminal" evidence="2">
    <location>
        <begin position="173"/>
        <end position="334"/>
    </location>
</feature>
<keyword evidence="1" id="KW-0812">Transmembrane</keyword>
<dbReference type="Pfam" id="PF13791">
    <property type="entry name" value="Sigma_reg_C"/>
    <property type="match status" value="1"/>
</dbReference>
<evidence type="ECO:0000313" key="5">
    <source>
        <dbReference type="Proteomes" id="UP000195437"/>
    </source>
</evidence>
<evidence type="ECO:0000313" key="4">
    <source>
        <dbReference type="EMBL" id="ARU60967.1"/>
    </source>
</evidence>
<evidence type="ECO:0000259" key="3">
    <source>
        <dbReference type="Pfam" id="PF13800"/>
    </source>
</evidence>
<dbReference type="OrthoDB" id="1730160at2"/>
<evidence type="ECO:0000259" key="2">
    <source>
        <dbReference type="Pfam" id="PF13791"/>
    </source>
</evidence>
<proteinExistence type="predicted"/>
<dbReference type="RefSeq" id="WP_087456352.1">
    <property type="nucleotide sequence ID" value="NZ_CP021434.1"/>
</dbReference>
<keyword evidence="5" id="KW-1185">Reference proteome</keyword>
<dbReference type="AlphaFoldDB" id="A0A1Y0IKF5"/>
<dbReference type="InterPro" id="IPR025672">
    <property type="entry name" value="Sigma_reg_C_dom"/>
</dbReference>
<dbReference type="Proteomes" id="UP000195437">
    <property type="component" value="Chromosome"/>
</dbReference>
<protein>
    <recommendedName>
        <fullName evidence="6">Sigma factor regulator C-terminal domain-containing protein</fullName>
    </recommendedName>
</protein>
<accession>A0A1Y0IKF5</accession>
<reference evidence="5" key="1">
    <citation type="submission" date="2017-05" db="EMBL/GenBank/DDBJ databases">
        <authorList>
            <person name="Sung H."/>
        </authorList>
    </citation>
    <scope>NUCLEOTIDE SEQUENCE [LARGE SCALE GENOMIC DNA]</scope>
    <source>
        <strain evidence="5">AR23208</strain>
    </source>
</reference>
<dbReference type="EMBL" id="CP021434">
    <property type="protein sequence ID" value="ARU60967.1"/>
    <property type="molecule type" value="Genomic_DNA"/>
</dbReference>
<name>A0A1Y0IKF5_9BACL</name>
<feature type="transmembrane region" description="Helical" evidence="1">
    <location>
        <begin position="31"/>
        <end position="51"/>
    </location>
</feature>